<evidence type="ECO:0000313" key="3">
    <source>
        <dbReference type="EMBL" id="EGG01213.1"/>
    </source>
</evidence>
<accession>F4S2F5</accession>
<dbReference type="GeneID" id="18936325"/>
<feature type="region of interest" description="Disordered" evidence="1">
    <location>
        <begin position="311"/>
        <end position="331"/>
    </location>
</feature>
<keyword evidence="4" id="KW-1185">Reference proteome</keyword>
<evidence type="ECO:0000313" key="4">
    <source>
        <dbReference type="Proteomes" id="UP000001072"/>
    </source>
</evidence>
<dbReference type="InterPro" id="IPR041320">
    <property type="entry name" value="CxC1"/>
</dbReference>
<dbReference type="HOGENOM" id="CLU_011407_1_0_1"/>
<feature type="compositionally biased region" description="Polar residues" evidence="1">
    <location>
        <begin position="41"/>
        <end position="52"/>
    </location>
</feature>
<protein>
    <recommendedName>
        <fullName evidence="2">CxC1-like cysteine cluster associated with KDZ transposases domain-containing protein</fullName>
    </recommendedName>
</protein>
<sequence>MPRFEGVIQTFHAKNPYWNKKPKTELQKKHFQKMKKEVHSRTQNAASTSNYQRDPEDEFDAFQGYGLIVDQPDEDELGIPRPDFIDEIHQARLEDERHAQALLLAEAAEEMFRAYLTCALETNEWGNPATWDLDHKPACQCHSSQWRERDVDLVDLLIMQRTDPRTYSLLMGSASLIYMGFIGGSPTYPKTAFSIRLLRFFHILWKFCTVRIGPFARALDEFLDAFCALILTKSEQPRQWHTPLYWAVDTYREMLSMTELAMDAVLNLTPLDKVAVNCPSCFGPPIQLEAEPLEPDIVVCMDGNFQHRHATSFPPGRASQPYASTTGRCNR</sequence>
<evidence type="ECO:0000256" key="1">
    <source>
        <dbReference type="SAM" id="MobiDB-lite"/>
    </source>
</evidence>
<dbReference type="RefSeq" id="XP_007415563.1">
    <property type="nucleotide sequence ID" value="XM_007415501.1"/>
</dbReference>
<evidence type="ECO:0000259" key="2">
    <source>
        <dbReference type="Pfam" id="PF18802"/>
    </source>
</evidence>
<organism evidence="4">
    <name type="scientific">Melampsora larici-populina (strain 98AG31 / pathotype 3-4-7)</name>
    <name type="common">Poplar leaf rust fungus</name>
    <dbReference type="NCBI Taxonomy" id="747676"/>
    <lineage>
        <taxon>Eukaryota</taxon>
        <taxon>Fungi</taxon>
        <taxon>Dikarya</taxon>
        <taxon>Basidiomycota</taxon>
        <taxon>Pucciniomycotina</taxon>
        <taxon>Pucciniomycetes</taxon>
        <taxon>Pucciniales</taxon>
        <taxon>Melampsoraceae</taxon>
        <taxon>Melampsora</taxon>
    </lineage>
</organism>
<dbReference type="PANTHER" id="PTHR33096">
    <property type="entry name" value="CXC2 DOMAIN-CONTAINING PROTEIN"/>
    <property type="match status" value="1"/>
</dbReference>
<dbReference type="OrthoDB" id="2500537at2759"/>
<proteinExistence type="predicted"/>
<dbReference type="Pfam" id="PF18802">
    <property type="entry name" value="CxC1"/>
    <property type="match status" value="1"/>
</dbReference>
<feature type="region of interest" description="Disordered" evidence="1">
    <location>
        <begin position="35"/>
        <end position="56"/>
    </location>
</feature>
<dbReference type="InParanoid" id="F4S2F5"/>
<feature type="compositionally biased region" description="Polar residues" evidence="1">
    <location>
        <begin position="321"/>
        <end position="331"/>
    </location>
</feature>
<gene>
    <name evidence="3" type="ORF">MELLADRAFT_92677</name>
</gene>
<dbReference type="EMBL" id="GL883140">
    <property type="protein sequence ID" value="EGG01213.1"/>
    <property type="molecule type" value="Genomic_DNA"/>
</dbReference>
<dbReference type="AlphaFoldDB" id="F4S2F5"/>
<dbReference type="Proteomes" id="UP000001072">
    <property type="component" value="Unassembled WGS sequence"/>
</dbReference>
<reference evidence="4" key="1">
    <citation type="journal article" date="2011" name="Proc. Natl. Acad. Sci. U.S.A.">
        <title>Obligate biotrophy features unraveled by the genomic analysis of rust fungi.</title>
        <authorList>
            <person name="Duplessis S."/>
            <person name="Cuomo C.A."/>
            <person name="Lin Y.-C."/>
            <person name="Aerts A."/>
            <person name="Tisserant E."/>
            <person name="Veneault-Fourrey C."/>
            <person name="Joly D.L."/>
            <person name="Hacquard S."/>
            <person name="Amselem J."/>
            <person name="Cantarel B.L."/>
            <person name="Chiu R."/>
            <person name="Coutinho P.M."/>
            <person name="Feau N."/>
            <person name="Field M."/>
            <person name="Frey P."/>
            <person name="Gelhaye E."/>
            <person name="Goldberg J."/>
            <person name="Grabherr M.G."/>
            <person name="Kodira C.D."/>
            <person name="Kohler A."/>
            <person name="Kuees U."/>
            <person name="Lindquist E.A."/>
            <person name="Lucas S.M."/>
            <person name="Mago R."/>
            <person name="Mauceli E."/>
            <person name="Morin E."/>
            <person name="Murat C."/>
            <person name="Pangilinan J.L."/>
            <person name="Park R."/>
            <person name="Pearson M."/>
            <person name="Quesneville H."/>
            <person name="Rouhier N."/>
            <person name="Sakthikumar S."/>
            <person name="Salamov A.A."/>
            <person name="Schmutz J."/>
            <person name="Selles B."/>
            <person name="Shapiro H."/>
            <person name="Tanguay P."/>
            <person name="Tuskan G.A."/>
            <person name="Henrissat B."/>
            <person name="Van de Peer Y."/>
            <person name="Rouze P."/>
            <person name="Ellis J.G."/>
            <person name="Dodds P.N."/>
            <person name="Schein J.E."/>
            <person name="Zhong S."/>
            <person name="Hamelin R.C."/>
            <person name="Grigoriev I.V."/>
            <person name="Szabo L.J."/>
            <person name="Martin F."/>
        </authorList>
    </citation>
    <scope>NUCLEOTIDE SEQUENCE [LARGE SCALE GENOMIC DNA]</scope>
    <source>
        <strain evidence="4">98AG31 / pathotype 3-4-7</strain>
    </source>
</reference>
<dbReference type="KEGG" id="mlr:MELLADRAFT_92677"/>
<dbReference type="VEuPathDB" id="FungiDB:MELLADRAFT_92677"/>
<dbReference type="PANTHER" id="PTHR33096:SF1">
    <property type="entry name" value="CXC1-LIKE CYSTEINE CLUSTER ASSOCIATED WITH KDZ TRANSPOSASES DOMAIN-CONTAINING PROTEIN"/>
    <property type="match status" value="1"/>
</dbReference>
<feature type="domain" description="CxC1-like cysteine cluster associated with KDZ transposases" evidence="2">
    <location>
        <begin position="125"/>
        <end position="224"/>
    </location>
</feature>
<name>F4S2F5_MELLP</name>